<keyword evidence="2" id="KW-1185">Reference proteome</keyword>
<evidence type="ECO:0000313" key="1">
    <source>
        <dbReference type="EMBL" id="KAJ9650276.1"/>
    </source>
</evidence>
<name>A0ACC2ZRR9_9EURO</name>
<proteinExistence type="predicted"/>
<comment type="caution">
    <text evidence="1">The sequence shown here is derived from an EMBL/GenBank/DDBJ whole genome shotgun (WGS) entry which is preliminary data.</text>
</comment>
<evidence type="ECO:0000313" key="2">
    <source>
        <dbReference type="Proteomes" id="UP001172386"/>
    </source>
</evidence>
<sequence>MSDYTGPGLYEIVPVVAQDKNLNVWTGTKDQGAQIKLYRRNPSTENAQFEIVSAGGAWAQPEKGDREYHILVVHSGLYVTAGDEPGVITQELRSPLDGKVRWKIVGTGDGSYQINNVNGKVQFNVRGSGTSEGTELINYHLENGNNTKFLLKVIRK</sequence>
<accession>A0ACC2ZRR9</accession>
<dbReference type="Proteomes" id="UP001172386">
    <property type="component" value="Unassembled WGS sequence"/>
</dbReference>
<organism evidence="1 2">
    <name type="scientific">Neophaeococcomyces mojaviensis</name>
    <dbReference type="NCBI Taxonomy" id="3383035"/>
    <lineage>
        <taxon>Eukaryota</taxon>
        <taxon>Fungi</taxon>
        <taxon>Dikarya</taxon>
        <taxon>Ascomycota</taxon>
        <taxon>Pezizomycotina</taxon>
        <taxon>Eurotiomycetes</taxon>
        <taxon>Chaetothyriomycetidae</taxon>
        <taxon>Chaetothyriales</taxon>
        <taxon>Chaetothyriales incertae sedis</taxon>
        <taxon>Neophaeococcomyces</taxon>
    </lineage>
</organism>
<protein>
    <submittedName>
        <fullName evidence="1">Uncharacterized protein</fullName>
    </submittedName>
</protein>
<reference evidence="1" key="1">
    <citation type="submission" date="2022-10" db="EMBL/GenBank/DDBJ databases">
        <title>Culturing micro-colonial fungi from biological soil crusts in the Mojave desert and describing Neophaeococcomyces mojavensis, and introducing the new genera and species Taxawa tesnikishii.</title>
        <authorList>
            <person name="Kurbessoian T."/>
            <person name="Stajich J.E."/>
        </authorList>
    </citation>
    <scope>NUCLEOTIDE SEQUENCE</scope>
    <source>
        <strain evidence="1">JES_112</strain>
    </source>
</reference>
<dbReference type="EMBL" id="JAPDRQ010000361">
    <property type="protein sequence ID" value="KAJ9650276.1"/>
    <property type="molecule type" value="Genomic_DNA"/>
</dbReference>
<gene>
    <name evidence="1" type="ORF">H2198_010411</name>
</gene>